<organism evidence="1 2">
    <name type="scientific">Meloidogyne hapla</name>
    <name type="common">Root-knot nematode worm</name>
    <dbReference type="NCBI Taxonomy" id="6305"/>
    <lineage>
        <taxon>Eukaryota</taxon>
        <taxon>Metazoa</taxon>
        <taxon>Ecdysozoa</taxon>
        <taxon>Nematoda</taxon>
        <taxon>Chromadorea</taxon>
        <taxon>Rhabditida</taxon>
        <taxon>Tylenchina</taxon>
        <taxon>Tylenchomorpha</taxon>
        <taxon>Tylenchoidea</taxon>
        <taxon>Meloidogynidae</taxon>
        <taxon>Meloidogyninae</taxon>
        <taxon>Meloidogyne</taxon>
    </lineage>
</organism>
<dbReference type="Proteomes" id="UP000095281">
    <property type="component" value="Unplaced"/>
</dbReference>
<accession>A0A1I8BH67</accession>
<reference evidence="2" key="1">
    <citation type="submission" date="2016-11" db="UniProtKB">
        <authorList>
            <consortium name="WormBaseParasite"/>
        </authorList>
    </citation>
    <scope>IDENTIFICATION</scope>
</reference>
<evidence type="ECO:0000313" key="1">
    <source>
        <dbReference type="Proteomes" id="UP000095281"/>
    </source>
</evidence>
<proteinExistence type="predicted"/>
<keyword evidence="1" id="KW-1185">Reference proteome</keyword>
<sequence>MAIERPRVRVENFRHFYPRLKQQNINRRDNLNKSFTCKYYNVYDNYDEVNFIKTIFLKKISPNSGRSSWPQHQILHSRRPSLFPQSTSPYYPPPPSLGHRRSIREALEQIESGQLIPPSRRQSLLAAYSPAGSATLSPLLGARGGAVSTLAPSPVGEKFSFENENQIEIIDRNNVNGKITIITGKKEKLKRLVT</sequence>
<name>A0A1I8BH67_MELHA</name>
<evidence type="ECO:0000313" key="2">
    <source>
        <dbReference type="WBParaSite" id="MhA1_Contig2374.frz3.gene3"/>
    </source>
</evidence>
<dbReference type="WBParaSite" id="MhA1_Contig2374.frz3.gene3">
    <property type="protein sequence ID" value="MhA1_Contig2374.frz3.gene3"/>
    <property type="gene ID" value="MhA1_Contig2374.frz3.gene3"/>
</dbReference>
<protein>
    <submittedName>
        <fullName evidence="2">Uncharacterized protein</fullName>
    </submittedName>
</protein>
<dbReference type="AlphaFoldDB" id="A0A1I8BH67"/>